<keyword evidence="2" id="KW-1185">Reference proteome</keyword>
<reference evidence="1 2" key="1">
    <citation type="submission" date="2015-10" db="EMBL/GenBank/DDBJ databases">
        <title>Transcriptomic analysis of a linuron degrading triple-species bacterial consortium.</title>
        <authorList>
            <person name="Albers P."/>
        </authorList>
    </citation>
    <scope>NUCLEOTIDE SEQUENCE [LARGE SCALE GENOMIC DNA]</scope>
    <source>
        <strain evidence="1 2">WDL6</strain>
    </source>
</reference>
<dbReference type="Proteomes" id="UP000059074">
    <property type="component" value="Unassembled WGS sequence"/>
</dbReference>
<dbReference type="PATRIC" id="fig|121290.4.peg.2254"/>
<organism evidence="1 2">
    <name type="scientific">Hyphomicrobium sulfonivorans</name>
    <dbReference type="NCBI Taxonomy" id="121290"/>
    <lineage>
        <taxon>Bacteria</taxon>
        <taxon>Pseudomonadati</taxon>
        <taxon>Pseudomonadota</taxon>
        <taxon>Alphaproteobacteria</taxon>
        <taxon>Hyphomicrobiales</taxon>
        <taxon>Hyphomicrobiaceae</taxon>
        <taxon>Hyphomicrobium</taxon>
    </lineage>
</organism>
<dbReference type="EMBL" id="LMTR01000096">
    <property type="protein sequence ID" value="KWT64008.1"/>
    <property type="molecule type" value="Genomic_DNA"/>
</dbReference>
<sequence>MWSFWASDSQTSNEIDNLRPSFNDVGLRNSAEGSRDVRPGEYIARSGELAQSRFYIIAGVLGKRDRQGCA</sequence>
<comment type="caution">
    <text evidence="1">The sequence shown here is derived from an EMBL/GenBank/DDBJ whole genome shotgun (WGS) entry which is preliminary data.</text>
</comment>
<evidence type="ECO:0000313" key="1">
    <source>
        <dbReference type="EMBL" id="KWT64008.1"/>
    </source>
</evidence>
<dbReference type="AlphaFoldDB" id="A0A109B874"/>
<proteinExistence type="predicted"/>
<protein>
    <submittedName>
        <fullName evidence="1">Uncharacterized protein</fullName>
    </submittedName>
</protein>
<accession>A0A109B874</accession>
<evidence type="ECO:0000313" key="2">
    <source>
        <dbReference type="Proteomes" id="UP000059074"/>
    </source>
</evidence>
<gene>
    <name evidence="1" type="ORF">APY04_3545</name>
</gene>
<name>A0A109B874_HYPSL</name>